<evidence type="ECO:0000313" key="6">
    <source>
        <dbReference type="EMBL" id="MFC5060839.1"/>
    </source>
</evidence>
<sequence>MPGTSTASRLRPVDLAREHGLSAQAVRTYERDGVLPPATRTPGGHRAYTAVHARALRAFLALVPAHGHAAAREILRAVGAGDVEGALRVVDAGHDRLRRDRATLDAVAAAAGLLIGSPPVLDRALPVDGALSVGELARRLGVVPATLRAWERADVLAPVRDRSGQRRYAPDDVRDAELAHLLRRGGEPLGRIAVVVGQVRRAGGTEELAASLTAWRERLTARGRAMLRGAGALAAYLEALPGEHPP</sequence>
<evidence type="ECO:0000256" key="2">
    <source>
        <dbReference type="ARBA" id="ARBA00023015"/>
    </source>
</evidence>
<proteinExistence type="predicted"/>
<dbReference type="InterPro" id="IPR047057">
    <property type="entry name" value="MerR_fam"/>
</dbReference>
<evidence type="ECO:0000256" key="3">
    <source>
        <dbReference type="ARBA" id="ARBA00023125"/>
    </source>
</evidence>
<dbReference type="PROSITE" id="PS50937">
    <property type="entry name" value="HTH_MERR_2"/>
    <property type="match status" value="2"/>
</dbReference>
<dbReference type="Pfam" id="PF13411">
    <property type="entry name" value="MerR_1"/>
    <property type="match status" value="1"/>
</dbReference>
<dbReference type="InterPro" id="IPR000551">
    <property type="entry name" value="MerR-type_HTH_dom"/>
</dbReference>
<keyword evidence="1" id="KW-0678">Repressor</keyword>
<evidence type="ECO:0000259" key="5">
    <source>
        <dbReference type="PROSITE" id="PS50937"/>
    </source>
</evidence>
<dbReference type="PANTHER" id="PTHR30204">
    <property type="entry name" value="REDOX-CYCLING DRUG-SENSING TRANSCRIPTIONAL ACTIVATOR SOXR"/>
    <property type="match status" value="1"/>
</dbReference>
<dbReference type="RefSeq" id="WP_378034176.1">
    <property type="nucleotide sequence ID" value="NZ_JBHSIV010000001.1"/>
</dbReference>
<feature type="domain" description="HTH merR-type" evidence="5">
    <location>
        <begin position="130"/>
        <end position="198"/>
    </location>
</feature>
<dbReference type="SUPFAM" id="SSF46955">
    <property type="entry name" value="Putative DNA-binding domain"/>
    <property type="match status" value="2"/>
</dbReference>
<dbReference type="Gene3D" id="1.10.1660.10">
    <property type="match status" value="2"/>
</dbReference>
<evidence type="ECO:0000256" key="1">
    <source>
        <dbReference type="ARBA" id="ARBA00022491"/>
    </source>
</evidence>
<evidence type="ECO:0000256" key="4">
    <source>
        <dbReference type="ARBA" id="ARBA00023163"/>
    </source>
</evidence>
<reference evidence="7" key="1">
    <citation type="journal article" date="2019" name="Int. J. Syst. Evol. Microbiol.">
        <title>The Global Catalogue of Microorganisms (GCM) 10K type strain sequencing project: providing services to taxonomists for standard genome sequencing and annotation.</title>
        <authorList>
            <consortium name="The Broad Institute Genomics Platform"/>
            <consortium name="The Broad Institute Genome Sequencing Center for Infectious Disease"/>
            <person name="Wu L."/>
            <person name="Ma J."/>
        </authorList>
    </citation>
    <scope>NUCLEOTIDE SEQUENCE [LARGE SCALE GENOMIC DNA]</scope>
    <source>
        <strain evidence="7">CGMCC 4.7093</strain>
    </source>
</reference>
<dbReference type="PANTHER" id="PTHR30204:SF69">
    <property type="entry name" value="MERR-FAMILY TRANSCRIPTIONAL REGULATOR"/>
    <property type="match status" value="1"/>
</dbReference>
<accession>A0ABV9YHK2</accession>
<keyword evidence="2" id="KW-0805">Transcription regulation</keyword>
<comment type="caution">
    <text evidence="6">The sequence shown here is derived from an EMBL/GenBank/DDBJ whole genome shotgun (WGS) entry which is preliminary data.</text>
</comment>
<dbReference type="SMART" id="SM00422">
    <property type="entry name" value="HTH_MERR"/>
    <property type="match status" value="2"/>
</dbReference>
<organism evidence="6 7">
    <name type="scientific">Actinomycetospora atypica</name>
    <dbReference type="NCBI Taxonomy" id="1290095"/>
    <lineage>
        <taxon>Bacteria</taxon>
        <taxon>Bacillati</taxon>
        <taxon>Actinomycetota</taxon>
        <taxon>Actinomycetes</taxon>
        <taxon>Pseudonocardiales</taxon>
        <taxon>Pseudonocardiaceae</taxon>
        <taxon>Actinomycetospora</taxon>
    </lineage>
</organism>
<feature type="domain" description="HTH merR-type" evidence="5">
    <location>
        <begin position="15"/>
        <end position="57"/>
    </location>
</feature>
<keyword evidence="3" id="KW-0238">DNA-binding</keyword>
<dbReference type="EMBL" id="JBHSIV010000001">
    <property type="protein sequence ID" value="MFC5060839.1"/>
    <property type="molecule type" value="Genomic_DNA"/>
</dbReference>
<keyword evidence="7" id="KW-1185">Reference proteome</keyword>
<keyword evidence="4" id="KW-0804">Transcription</keyword>
<dbReference type="Proteomes" id="UP001595947">
    <property type="component" value="Unassembled WGS sequence"/>
</dbReference>
<protein>
    <submittedName>
        <fullName evidence="6">MerR family transcriptional regulator</fullName>
    </submittedName>
</protein>
<evidence type="ECO:0000313" key="7">
    <source>
        <dbReference type="Proteomes" id="UP001595947"/>
    </source>
</evidence>
<dbReference type="Pfam" id="PF00376">
    <property type="entry name" value="MerR"/>
    <property type="match status" value="1"/>
</dbReference>
<dbReference type="InterPro" id="IPR009061">
    <property type="entry name" value="DNA-bd_dom_put_sf"/>
</dbReference>
<gene>
    <name evidence="6" type="ORF">ACFPBZ_01370</name>
</gene>
<name>A0ABV9YHK2_9PSEU</name>